<name>A0A7X9RT05_9BACT</name>
<dbReference type="AlphaFoldDB" id="A0A7X9RT05"/>
<dbReference type="RefSeq" id="WP_169656199.1">
    <property type="nucleotide sequence ID" value="NZ_JABANE010000016.1"/>
</dbReference>
<dbReference type="InterPro" id="IPR013740">
    <property type="entry name" value="Redoxin"/>
</dbReference>
<dbReference type="PANTHER" id="PTHR42852:SF13">
    <property type="entry name" value="PROTEIN DIPZ"/>
    <property type="match status" value="1"/>
</dbReference>
<evidence type="ECO:0000259" key="2">
    <source>
        <dbReference type="PROSITE" id="PS51352"/>
    </source>
</evidence>
<keyword evidence="1" id="KW-0472">Membrane</keyword>
<gene>
    <name evidence="3" type="ORF">HHU12_07865</name>
</gene>
<organism evidence="3 4">
    <name type="scientific">Flammeovirga aprica JL-4</name>
    <dbReference type="NCBI Taxonomy" id="694437"/>
    <lineage>
        <taxon>Bacteria</taxon>
        <taxon>Pseudomonadati</taxon>
        <taxon>Bacteroidota</taxon>
        <taxon>Cytophagia</taxon>
        <taxon>Cytophagales</taxon>
        <taxon>Flammeovirgaceae</taxon>
        <taxon>Flammeovirga</taxon>
    </lineage>
</organism>
<dbReference type="Gene3D" id="3.40.30.10">
    <property type="entry name" value="Glutaredoxin"/>
    <property type="match status" value="1"/>
</dbReference>
<evidence type="ECO:0000313" key="3">
    <source>
        <dbReference type="EMBL" id="NME67875.1"/>
    </source>
</evidence>
<dbReference type="SUPFAM" id="SSF52833">
    <property type="entry name" value="Thioredoxin-like"/>
    <property type="match status" value="1"/>
</dbReference>
<sequence length="194" mass="22277">MNISKQTIIKELKSWGFFVILLGGLYITGVLPEVSALLQRGLLMTGLMNASSTEEYVGKTDYNWKLETFETSEIVDFSSFKGKKVFLNVWASWCPPCIAEMPSIEKLYQHFQDDDNVVFVMLNVDEDKEKADKFLKRKGFSFPNYRRKTSTPSVFQSNSIPSTYVINEKGEVIFKHQGLANYYSESFINMLTIQ</sequence>
<dbReference type="PANTHER" id="PTHR42852">
    <property type="entry name" value="THIOL:DISULFIDE INTERCHANGE PROTEIN DSBE"/>
    <property type="match status" value="1"/>
</dbReference>
<dbReference type="PROSITE" id="PS51352">
    <property type="entry name" value="THIOREDOXIN_2"/>
    <property type="match status" value="1"/>
</dbReference>
<protein>
    <submittedName>
        <fullName evidence="3">TlpA family protein disulfide reductase</fullName>
    </submittedName>
</protein>
<keyword evidence="4" id="KW-1185">Reference proteome</keyword>
<reference evidence="3 4" key="1">
    <citation type="submission" date="2020-04" db="EMBL/GenBank/DDBJ databases">
        <title>Flammeovirga sp. SR4, a novel species isolated from seawater.</title>
        <authorList>
            <person name="Wang X."/>
        </authorList>
    </citation>
    <scope>NUCLEOTIDE SEQUENCE [LARGE SCALE GENOMIC DNA]</scope>
    <source>
        <strain evidence="3 4">ATCC 23126</strain>
    </source>
</reference>
<comment type="caution">
    <text evidence="3">The sequence shown here is derived from an EMBL/GenBank/DDBJ whole genome shotgun (WGS) entry which is preliminary data.</text>
</comment>
<proteinExistence type="predicted"/>
<dbReference type="CDD" id="cd02966">
    <property type="entry name" value="TlpA_like_family"/>
    <property type="match status" value="1"/>
</dbReference>
<dbReference type="InterPro" id="IPR036249">
    <property type="entry name" value="Thioredoxin-like_sf"/>
</dbReference>
<keyword evidence="1" id="KW-0812">Transmembrane</keyword>
<accession>A0A7X9RT05</accession>
<evidence type="ECO:0000313" key="4">
    <source>
        <dbReference type="Proteomes" id="UP000576082"/>
    </source>
</evidence>
<dbReference type="Pfam" id="PF08534">
    <property type="entry name" value="Redoxin"/>
    <property type="match status" value="1"/>
</dbReference>
<feature type="transmembrane region" description="Helical" evidence="1">
    <location>
        <begin position="15"/>
        <end position="38"/>
    </location>
</feature>
<feature type="domain" description="Thioredoxin" evidence="2">
    <location>
        <begin position="55"/>
        <end position="194"/>
    </location>
</feature>
<dbReference type="EMBL" id="JABANE010000016">
    <property type="protein sequence ID" value="NME67875.1"/>
    <property type="molecule type" value="Genomic_DNA"/>
</dbReference>
<dbReference type="GO" id="GO:0016491">
    <property type="term" value="F:oxidoreductase activity"/>
    <property type="evidence" value="ECO:0007669"/>
    <property type="project" value="InterPro"/>
</dbReference>
<evidence type="ECO:0000256" key="1">
    <source>
        <dbReference type="SAM" id="Phobius"/>
    </source>
</evidence>
<dbReference type="InterPro" id="IPR013766">
    <property type="entry name" value="Thioredoxin_domain"/>
</dbReference>
<keyword evidence="1" id="KW-1133">Transmembrane helix</keyword>
<dbReference type="InterPro" id="IPR050553">
    <property type="entry name" value="Thioredoxin_ResA/DsbE_sf"/>
</dbReference>
<dbReference type="Proteomes" id="UP000576082">
    <property type="component" value="Unassembled WGS sequence"/>
</dbReference>